<evidence type="ECO:0000256" key="1">
    <source>
        <dbReference type="SAM" id="MobiDB-lite"/>
    </source>
</evidence>
<evidence type="ECO:0000313" key="2">
    <source>
        <dbReference type="EnsemblPlants" id="TuG1812G0700005880.01.T02.cds388636"/>
    </source>
</evidence>
<dbReference type="EnsemblPlants" id="TuG1812G0700005880.01.T02">
    <property type="protein sequence ID" value="TuG1812G0700005880.01.T02.cds388636"/>
    <property type="gene ID" value="TuG1812G0700005880.01"/>
</dbReference>
<accession>A0A8R7R8V9</accession>
<name>A0A8R7R8V9_TRIUA</name>
<organism evidence="2 3">
    <name type="scientific">Triticum urartu</name>
    <name type="common">Red wild einkorn</name>
    <name type="synonym">Crithodium urartu</name>
    <dbReference type="NCBI Taxonomy" id="4572"/>
    <lineage>
        <taxon>Eukaryota</taxon>
        <taxon>Viridiplantae</taxon>
        <taxon>Streptophyta</taxon>
        <taxon>Embryophyta</taxon>
        <taxon>Tracheophyta</taxon>
        <taxon>Spermatophyta</taxon>
        <taxon>Magnoliopsida</taxon>
        <taxon>Liliopsida</taxon>
        <taxon>Poales</taxon>
        <taxon>Poaceae</taxon>
        <taxon>BOP clade</taxon>
        <taxon>Pooideae</taxon>
        <taxon>Triticodae</taxon>
        <taxon>Triticeae</taxon>
        <taxon>Triticinae</taxon>
        <taxon>Triticum</taxon>
    </lineage>
</organism>
<dbReference type="Gramene" id="TuG1812G0700005880.01.T02">
    <property type="protein sequence ID" value="TuG1812G0700005880.01.T02.cds388636"/>
    <property type="gene ID" value="TuG1812G0700005880.01"/>
</dbReference>
<feature type="region of interest" description="Disordered" evidence="1">
    <location>
        <begin position="1"/>
        <end position="47"/>
    </location>
</feature>
<proteinExistence type="predicted"/>
<feature type="compositionally biased region" description="Polar residues" evidence="1">
    <location>
        <begin position="38"/>
        <end position="47"/>
    </location>
</feature>
<reference evidence="2" key="3">
    <citation type="submission" date="2022-06" db="UniProtKB">
        <authorList>
            <consortium name="EnsemblPlants"/>
        </authorList>
    </citation>
    <scope>IDENTIFICATION</scope>
</reference>
<dbReference type="Proteomes" id="UP000015106">
    <property type="component" value="Chromosome 7"/>
</dbReference>
<protein>
    <submittedName>
        <fullName evidence="2">Uncharacterized protein</fullName>
    </submittedName>
</protein>
<feature type="compositionally biased region" description="Gly residues" evidence="1">
    <location>
        <begin position="1"/>
        <end position="10"/>
    </location>
</feature>
<sequence>MAGGEHGAGANGLQDQDLTGALEEGRGGVNQPAGCENSGEQALSSTSNQPMLSVQFVQKVCMFAYATMDCFSSTDFYSCFRF</sequence>
<gene>
    <name evidence="2" type="primary">LOC125522933</name>
</gene>
<dbReference type="AlphaFoldDB" id="A0A8R7R8V9"/>
<keyword evidence="3" id="KW-1185">Reference proteome</keyword>
<evidence type="ECO:0000313" key="3">
    <source>
        <dbReference type="Proteomes" id="UP000015106"/>
    </source>
</evidence>
<reference evidence="3" key="1">
    <citation type="journal article" date="2013" name="Nature">
        <title>Draft genome of the wheat A-genome progenitor Triticum urartu.</title>
        <authorList>
            <person name="Ling H.Q."/>
            <person name="Zhao S."/>
            <person name="Liu D."/>
            <person name="Wang J."/>
            <person name="Sun H."/>
            <person name="Zhang C."/>
            <person name="Fan H."/>
            <person name="Li D."/>
            <person name="Dong L."/>
            <person name="Tao Y."/>
            <person name="Gao C."/>
            <person name="Wu H."/>
            <person name="Li Y."/>
            <person name="Cui Y."/>
            <person name="Guo X."/>
            <person name="Zheng S."/>
            <person name="Wang B."/>
            <person name="Yu K."/>
            <person name="Liang Q."/>
            <person name="Yang W."/>
            <person name="Lou X."/>
            <person name="Chen J."/>
            <person name="Feng M."/>
            <person name="Jian J."/>
            <person name="Zhang X."/>
            <person name="Luo G."/>
            <person name="Jiang Y."/>
            <person name="Liu J."/>
            <person name="Wang Z."/>
            <person name="Sha Y."/>
            <person name="Zhang B."/>
            <person name="Wu H."/>
            <person name="Tang D."/>
            <person name="Shen Q."/>
            <person name="Xue P."/>
            <person name="Zou S."/>
            <person name="Wang X."/>
            <person name="Liu X."/>
            <person name="Wang F."/>
            <person name="Yang Y."/>
            <person name="An X."/>
            <person name="Dong Z."/>
            <person name="Zhang K."/>
            <person name="Zhang X."/>
            <person name="Luo M.C."/>
            <person name="Dvorak J."/>
            <person name="Tong Y."/>
            <person name="Wang J."/>
            <person name="Yang H."/>
            <person name="Li Z."/>
            <person name="Wang D."/>
            <person name="Zhang A."/>
            <person name="Wang J."/>
        </authorList>
    </citation>
    <scope>NUCLEOTIDE SEQUENCE</scope>
    <source>
        <strain evidence="3">cv. G1812</strain>
    </source>
</reference>
<reference evidence="2" key="2">
    <citation type="submission" date="2018-03" db="EMBL/GenBank/DDBJ databases">
        <title>The Triticum urartu genome reveals the dynamic nature of wheat genome evolution.</title>
        <authorList>
            <person name="Ling H."/>
            <person name="Ma B."/>
            <person name="Shi X."/>
            <person name="Liu H."/>
            <person name="Dong L."/>
            <person name="Sun H."/>
            <person name="Cao Y."/>
            <person name="Gao Q."/>
            <person name="Zheng S."/>
            <person name="Li Y."/>
            <person name="Yu Y."/>
            <person name="Du H."/>
            <person name="Qi M."/>
            <person name="Li Y."/>
            <person name="Yu H."/>
            <person name="Cui Y."/>
            <person name="Wang N."/>
            <person name="Chen C."/>
            <person name="Wu H."/>
            <person name="Zhao Y."/>
            <person name="Zhang J."/>
            <person name="Li Y."/>
            <person name="Zhou W."/>
            <person name="Zhang B."/>
            <person name="Hu W."/>
            <person name="Eijk M."/>
            <person name="Tang J."/>
            <person name="Witsenboer H."/>
            <person name="Zhao S."/>
            <person name="Li Z."/>
            <person name="Zhang A."/>
            <person name="Wang D."/>
            <person name="Liang C."/>
        </authorList>
    </citation>
    <scope>NUCLEOTIDE SEQUENCE [LARGE SCALE GENOMIC DNA]</scope>
    <source>
        <strain evidence="2">cv. G1812</strain>
    </source>
</reference>